<dbReference type="PROSITE" id="PS51755">
    <property type="entry name" value="OMPR_PHOB"/>
    <property type="match status" value="1"/>
</dbReference>
<feature type="DNA-binding region" description="OmpR/PhoB-type" evidence="6">
    <location>
        <begin position="3"/>
        <end position="103"/>
    </location>
</feature>
<gene>
    <name evidence="8" type="ORF">GCM10012280_67850</name>
</gene>
<dbReference type="EMBL" id="BMMS01000051">
    <property type="protein sequence ID" value="GGP00032.1"/>
    <property type="molecule type" value="Genomic_DNA"/>
</dbReference>
<dbReference type="InterPro" id="IPR001867">
    <property type="entry name" value="OmpR/PhoB-type_DNA-bd"/>
</dbReference>
<dbReference type="CDD" id="cd15831">
    <property type="entry name" value="BTAD"/>
    <property type="match status" value="1"/>
</dbReference>
<accession>A0A918A0I1</accession>
<dbReference type="InterPro" id="IPR016032">
    <property type="entry name" value="Sig_transdc_resp-reg_C-effctor"/>
</dbReference>
<dbReference type="Pfam" id="PF13191">
    <property type="entry name" value="AAA_16"/>
    <property type="match status" value="1"/>
</dbReference>
<sequence length="608" mass="65569">MEDREHEPRQVRFSVLGPLSAEIDGRALSLGPLKQRLVLATLLCRPNAPVPIDVLMDSVWPENPPRTARKNLQVYVSTLRKLLCDGSGRDRIPHQAGGYVLRVAPPELDTFRFQALARSGRDDAAGGAPASAARLLRQALDLWRGEAYPGLDCSELIRSEAERLERQYLGVFEDWAEAEVLLGSAPLVAEAIGEIAERHPLRERLRAAQMTALHQVGRQAEALAVYDGLRQVLARELGLAPSAALEGLYKTILTGGRSGTRHKPRPPGADRIITTRTVLPPDIADFTGRQEQVRELLEVVGTGRGRVALAVGPVGVGKTTLVTHVAHRLRDEFPDGRFMVKLRHEDGSSRPRSAVLAELARLTGLAGRMPEDADQATAVWRSWLAERKVLLVLDDAPDEGSVRQLLPGAGAGAALVTSRAHLAGLASAQRVEVPPFSAGQAVDLLGRIIGPDRIHSDLPAAQQIVAASGLLPLGIRVSGLKLAVLRHLPLHEYATRLADPLTVLDELAVGDIALLPRLADGWQDMPEPRRTALIRLARLPVSRLFTLHEGAAALGCGTAQALRELESLIDTGAVGSPVTETTSDAALYTIPRLTHLYARRMSPAGTPC</sequence>
<dbReference type="SUPFAM" id="SSF52540">
    <property type="entry name" value="P-loop containing nucleoside triphosphate hydrolases"/>
    <property type="match status" value="1"/>
</dbReference>
<reference evidence="8" key="2">
    <citation type="submission" date="2020-09" db="EMBL/GenBank/DDBJ databases">
        <authorList>
            <person name="Sun Q."/>
            <person name="Zhou Y."/>
        </authorList>
    </citation>
    <scope>NUCLEOTIDE SEQUENCE</scope>
    <source>
        <strain evidence="8">CGMCC 4.7201</strain>
    </source>
</reference>
<dbReference type="Gene3D" id="1.25.40.10">
    <property type="entry name" value="Tetratricopeptide repeat domain"/>
    <property type="match status" value="1"/>
</dbReference>
<dbReference type="InterPro" id="IPR041664">
    <property type="entry name" value="AAA_16"/>
</dbReference>
<comment type="caution">
    <text evidence="8">The sequence shown here is derived from an EMBL/GenBank/DDBJ whole genome shotgun (WGS) entry which is preliminary data.</text>
</comment>
<dbReference type="SUPFAM" id="SSF48452">
    <property type="entry name" value="TPR-like"/>
    <property type="match status" value="1"/>
</dbReference>
<dbReference type="InterPro" id="IPR005158">
    <property type="entry name" value="BTAD"/>
</dbReference>
<dbReference type="SMART" id="SM01043">
    <property type="entry name" value="BTAD"/>
    <property type="match status" value="1"/>
</dbReference>
<dbReference type="GO" id="GO:0003677">
    <property type="term" value="F:DNA binding"/>
    <property type="evidence" value="ECO:0007669"/>
    <property type="project" value="UniProtKB-UniRule"/>
</dbReference>
<dbReference type="Pfam" id="PF00486">
    <property type="entry name" value="Trans_reg_C"/>
    <property type="match status" value="1"/>
</dbReference>
<dbReference type="PRINTS" id="PR00364">
    <property type="entry name" value="DISEASERSIST"/>
</dbReference>
<dbReference type="InterPro" id="IPR051677">
    <property type="entry name" value="AfsR-DnrI-RedD_regulator"/>
</dbReference>
<dbReference type="PANTHER" id="PTHR35807:SF1">
    <property type="entry name" value="TRANSCRIPTIONAL REGULATOR REDD"/>
    <property type="match status" value="1"/>
</dbReference>
<dbReference type="Gene3D" id="1.10.10.10">
    <property type="entry name" value="Winged helix-like DNA-binding domain superfamily/Winged helix DNA-binding domain"/>
    <property type="match status" value="1"/>
</dbReference>
<dbReference type="GO" id="GO:0006355">
    <property type="term" value="P:regulation of DNA-templated transcription"/>
    <property type="evidence" value="ECO:0007669"/>
    <property type="project" value="InterPro"/>
</dbReference>
<feature type="domain" description="OmpR/PhoB-type" evidence="7">
    <location>
        <begin position="3"/>
        <end position="103"/>
    </location>
</feature>
<dbReference type="RefSeq" id="WP_229698991.1">
    <property type="nucleotide sequence ID" value="NZ_BMMS01000051.1"/>
</dbReference>
<evidence type="ECO:0000256" key="6">
    <source>
        <dbReference type="PROSITE-ProRule" id="PRU01091"/>
    </source>
</evidence>
<dbReference type="InterPro" id="IPR036388">
    <property type="entry name" value="WH-like_DNA-bd_sf"/>
</dbReference>
<reference evidence="8" key="1">
    <citation type="journal article" date="2014" name="Int. J. Syst. Evol. Microbiol.">
        <title>Complete genome sequence of Corynebacterium casei LMG S-19264T (=DSM 44701T), isolated from a smear-ripened cheese.</title>
        <authorList>
            <consortium name="US DOE Joint Genome Institute (JGI-PGF)"/>
            <person name="Walter F."/>
            <person name="Albersmeier A."/>
            <person name="Kalinowski J."/>
            <person name="Ruckert C."/>
        </authorList>
    </citation>
    <scope>NUCLEOTIDE SEQUENCE</scope>
    <source>
        <strain evidence="8">CGMCC 4.7201</strain>
    </source>
</reference>
<dbReference type="InterPro" id="IPR027417">
    <property type="entry name" value="P-loop_NTPase"/>
</dbReference>
<dbReference type="InterPro" id="IPR011990">
    <property type="entry name" value="TPR-like_helical_dom_sf"/>
</dbReference>
<keyword evidence="4 6" id="KW-0238">DNA-binding</keyword>
<dbReference type="PANTHER" id="PTHR35807">
    <property type="entry name" value="TRANSCRIPTIONAL REGULATOR REDD-RELATED"/>
    <property type="match status" value="1"/>
</dbReference>
<evidence type="ECO:0000313" key="9">
    <source>
        <dbReference type="Proteomes" id="UP000641932"/>
    </source>
</evidence>
<name>A0A918A0I1_9ACTN</name>
<evidence type="ECO:0000256" key="3">
    <source>
        <dbReference type="ARBA" id="ARBA00023015"/>
    </source>
</evidence>
<dbReference type="AlphaFoldDB" id="A0A918A0I1"/>
<dbReference type="GO" id="GO:0000160">
    <property type="term" value="P:phosphorelay signal transduction system"/>
    <property type="evidence" value="ECO:0007669"/>
    <property type="project" value="UniProtKB-KW"/>
</dbReference>
<evidence type="ECO:0000256" key="5">
    <source>
        <dbReference type="ARBA" id="ARBA00023163"/>
    </source>
</evidence>
<keyword evidence="5" id="KW-0804">Transcription</keyword>
<evidence type="ECO:0000313" key="8">
    <source>
        <dbReference type="EMBL" id="GGP00032.1"/>
    </source>
</evidence>
<dbReference type="Proteomes" id="UP000641932">
    <property type="component" value="Unassembled WGS sequence"/>
</dbReference>
<dbReference type="Gene3D" id="3.40.50.300">
    <property type="entry name" value="P-loop containing nucleotide triphosphate hydrolases"/>
    <property type="match status" value="1"/>
</dbReference>
<dbReference type="SMART" id="SM00862">
    <property type="entry name" value="Trans_reg_C"/>
    <property type="match status" value="1"/>
</dbReference>
<keyword evidence="3" id="KW-0805">Transcription regulation</keyword>
<evidence type="ECO:0000259" key="7">
    <source>
        <dbReference type="PROSITE" id="PS51755"/>
    </source>
</evidence>
<proteinExistence type="inferred from homology"/>
<evidence type="ECO:0000256" key="1">
    <source>
        <dbReference type="ARBA" id="ARBA00005820"/>
    </source>
</evidence>
<keyword evidence="9" id="KW-1185">Reference proteome</keyword>
<organism evidence="8 9">
    <name type="scientific">Wenjunlia tyrosinilytica</name>
    <dbReference type="NCBI Taxonomy" id="1544741"/>
    <lineage>
        <taxon>Bacteria</taxon>
        <taxon>Bacillati</taxon>
        <taxon>Actinomycetota</taxon>
        <taxon>Actinomycetes</taxon>
        <taxon>Kitasatosporales</taxon>
        <taxon>Streptomycetaceae</taxon>
        <taxon>Wenjunlia</taxon>
    </lineage>
</organism>
<protein>
    <recommendedName>
        <fullName evidence="7">OmpR/PhoB-type domain-containing protein</fullName>
    </recommendedName>
</protein>
<evidence type="ECO:0000256" key="2">
    <source>
        <dbReference type="ARBA" id="ARBA00023012"/>
    </source>
</evidence>
<dbReference type="Pfam" id="PF03704">
    <property type="entry name" value="BTAD"/>
    <property type="match status" value="1"/>
</dbReference>
<dbReference type="SUPFAM" id="SSF46894">
    <property type="entry name" value="C-terminal effector domain of the bipartite response regulators"/>
    <property type="match status" value="1"/>
</dbReference>
<evidence type="ECO:0000256" key="4">
    <source>
        <dbReference type="ARBA" id="ARBA00023125"/>
    </source>
</evidence>
<keyword evidence="2" id="KW-0902">Two-component regulatory system</keyword>
<comment type="similarity">
    <text evidence="1">Belongs to the AfsR/DnrI/RedD regulatory family.</text>
</comment>